<keyword evidence="4 5" id="KW-0694">RNA-binding</keyword>
<proteinExistence type="inferred from homology"/>
<dbReference type="PANTHER" id="PTHR12826:SF15">
    <property type="entry name" value="RIBONUCLEASE Y"/>
    <property type="match status" value="1"/>
</dbReference>
<organism evidence="9 10">
    <name type="scientific">Candidatus Edwardsbacteria bacterium GWF2_54_11</name>
    <dbReference type="NCBI Taxonomy" id="1817851"/>
    <lineage>
        <taxon>Bacteria</taxon>
        <taxon>Candidatus Edwardsiibacteriota</taxon>
    </lineage>
</organism>
<dbReference type="Pfam" id="PF01966">
    <property type="entry name" value="HD"/>
    <property type="match status" value="1"/>
</dbReference>
<dbReference type="AlphaFoldDB" id="A0A1F5R2T3"/>
<gene>
    <name evidence="5" type="primary">rny</name>
    <name evidence="9" type="ORF">A2024_00855</name>
</gene>
<keyword evidence="1 5" id="KW-0540">Nuclease</keyword>
<comment type="caution">
    <text evidence="9">The sequence shown here is derived from an EMBL/GenBank/DDBJ whole genome shotgun (WGS) entry which is preliminary data.</text>
</comment>
<dbReference type="SMART" id="SM00471">
    <property type="entry name" value="HDc"/>
    <property type="match status" value="1"/>
</dbReference>
<evidence type="ECO:0000259" key="8">
    <source>
        <dbReference type="PROSITE" id="PS51831"/>
    </source>
</evidence>
<name>A0A1F5R2T3_9BACT</name>
<dbReference type="InterPro" id="IPR004088">
    <property type="entry name" value="KH_dom_type_1"/>
</dbReference>
<dbReference type="EMBL" id="MFFM01000046">
    <property type="protein sequence ID" value="OGF08812.1"/>
    <property type="molecule type" value="Genomic_DNA"/>
</dbReference>
<dbReference type="InterPro" id="IPR036612">
    <property type="entry name" value="KH_dom_type_1_sf"/>
</dbReference>
<dbReference type="InterPro" id="IPR006675">
    <property type="entry name" value="HDIG_dom"/>
</dbReference>
<dbReference type="InterPro" id="IPR004087">
    <property type="entry name" value="KH_dom"/>
</dbReference>
<evidence type="ECO:0000256" key="2">
    <source>
        <dbReference type="ARBA" id="ARBA00022759"/>
    </source>
</evidence>
<dbReference type="GO" id="GO:0005886">
    <property type="term" value="C:plasma membrane"/>
    <property type="evidence" value="ECO:0007669"/>
    <property type="project" value="UniProtKB-UniRule"/>
</dbReference>
<dbReference type="GO" id="GO:0016787">
    <property type="term" value="F:hydrolase activity"/>
    <property type="evidence" value="ECO:0007669"/>
    <property type="project" value="UniProtKB-KW"/>
</dbReference>
<dbReference type="InterPro" id="IPR006674">
    <property type="entry name" value="HD_domain"/>
</dbReference>
<keyword evidence="2 5" id="KW-0255">Endonuclease</keyword>
<dbReference type="Pfam" id="PF12072">
    <property type="entry name" value="RNase_Y_N"/>
    <property type="match status" value="1"/>
</dbReference>
<dbReference type="CDD" id="cd22431">
    <property type="entry name" value="KH-I_RNaseY"/>
    <property type="match status" value="1"/>
</dbReference>
<reference evidence="9 10" key="1">
    <citation type="journal article" date="2016" name="Nat. Commun.">
        <title>Thousands of microbial genomes shed light on interconnected biogeochemical processes in an aquifer system.</title>
        <authorList>
            <person name="Anantharaman K."/>
            <person name="Brown C.T."/>
            <person name="Hug L.A."/>
            <person name="Sharon I."/>
            <person name="Castelle C.J."/>
            <person name="Probst A.J."/>
            <person name="Thomas B.C."/>
            <person name="Singh A."/>
            <person name="Wilkins M.J."/>
            <person name="Karaoz U."/>
            <person name="Brodie E.L."/>
            <person name="Williams K.H."/>
            <person name="Hubbard S.S."/>
            <person name="Banfield J.F."/>
        </authorList>
    </citation>
    <scope>NUCLEOTIDE SEQUENCE [LARGE SCALE GENOMIC DNA]</scope>
</reference>
<sequence length="520" mass="57886">MMTVIWIIIAVAGTGLGSFLGYLIHQKISEAKLAGAEKLAEKVIAEAQREAATYKKAAAVQAKEESYRLKTNFEKETQSRRQELKDYEHRITEKEKQIDHKVDIINRKEKDVEVRERELVAKERVIRAKDERLTTLIDEQNTKLEQIAGLTQEEAKKILMQNLETQVRHESAQMMKVIRDEAKENAEKEARQIISMAVQRYAGEHTAETTVSVVPLASDEMKGRIIGREGRNIRAFEAATGVEVLIDDTPEAIVISAFDPVRREVARMAMEKLVSDGRIQPARIEEVIEKAQKDVDRSIKEAGESLALEVGVPGLHPELLLLLGRLKYRTSYGQNVLQHSKEVAFLASMMAGELELDSALAKRAGLLHDIGKAVDHNIEGTHSQIGMDIAKRYGESAIVINAVGAHHEDIEFISPISVLIAAADAISGARPGARRESLEAYVKRLEKLEEVAYSFSGVSKAYAIQAGREVRIIVTPEEVSDSRTTEMANEIAHKVESSLQYPGQIKVTVIRETRGIGYAK</sequence>
<dbReference type="FunFam" id="1.10.3210.10:FF:000022">
    <property type="entry name" value="Ribonuclease Y"/>
    <property type="match status" value="1"/>
</dbReference>
<evidence type="ECO:0000313" key="10">
    <source>
        <dbReference type="Proteomes" id="UP000177230"/>
    </source>
</evidence>
<dbReference type="SMART" id="SM00322">
    <property type="entry name" value="KH"/>
    <property type="match status" value="1"/>
</dbReference>
<dbReference type="InterPro" id="IPR017705">
    <property type="entry name" value="Ribonuclease_Y"/>
</dbReference>
<evidence type="ECO:0000256" key="4">
    <source>
        <dbReference type="ARBA" id="ARBA00022884"/>
    </source>
</evidence>
<dbReference type="SUPFAM" id="SSF54791">
    <property type="entry name" value="Eukaryotic type KH-domain (KH-domain type I)"/>
    <property type="match status" value="1"/>
</dbReference>
<keyword evidence="3 5" id="KW-0378">Hydrolase</keyword>
<dbReference type="CDD" id="cd00077">
    <property type="entry name" value="HDc"/>
    <property type="match status" value="1"/>
</dbReference>
<dbReference type="InterPro" id="IPR003607">
    <property type="entry name" value="HD/PDEase_dom"/>
</dbReference>
<keyword evidence="7" id="KW-0175">Coiled coil</keyword>
<protein>
    <recommendedName>
        <fullName evidence="5 6">Ribonuclease Y</fullName>
        <shortName evidence="5">RNase Y</shortName>
        <ecNumber evidence="5 6">3.1.-.-</ecNumber>
    </recommendedName>
</protein>
<dbReference type="NCBIfam" id="TIGR03319">
    <property type="entry name" value="RNase_Y"/>
    <property type="match status" value="1"/>
</dbReference>
<dbReference type="HAMAP" id="MF_00335">
    <property type="entry name" value="RNase_Y"/>
    <property type="match status" value="1"/>
</dbReference>
<comment type="similarity">
    <text evidence="5">Belongs to the RNase Y family.</text>
</comment>
<dbReference type="PROSITE" id="PS51831">
    <property type="entry name" value="HD"/>
    <property type="match status" value="1"/>
</dbReference>
<dbReference type="NCBIfam" id="TIGR00277">
    <property type="entry name" value="HDIG"/>
    <property type="match status" value="1"/>
</dbReference>
<dbReference type="PANTHER" id="PTHR12826">
    <property type="entry name" value="RIBONUCLEASE Y"/>
    <property type="match status" value="1"/>
</dbReference>
<evidence type="ECO:0000256" key="5">
    <source>
        <dbReference type="HAMAP-Rule" id="MF_00335"/>
    </source>
</evidence>
<dbReference type="Proteomes" id="UP000177230">
    <property type="component" value="Unassembled WGS sequence"/>
</dbReference>
<dbReference type="GO" id="GO:0006402">
    <property type="term" value="P:mRNA catabolic process"/>
    <property type="evidence" value="ECO:0007669"/>
    <property type="project" value="UniProtKB-UniRule"/>
</dbReference>
<comment type="function">
    <text evidence="5">Endoribonuclease that initiates mRNA decay.</text>
</comment>
<evidence type="ECO:0000256" key="3">
    <source>
        <dbReference type="ARBA" id="ARBA00022801"/>
    </source>
</evidence>
<evidence type="ECO:0000256" key="1">
    <source>
        <dbReference type="ARBA" id="ARBA00022722"/>
    </source>
</evidence>
<evidence type="ECO:0000313" key="9">
    <source>
        <dbReference type="EMBL" id="OGF08812.1"/>
    </source>
</evidence>
<dbReference type="PROSITE" id="PS50084">
    <property type="entry name" value="KH_TYPE_1"/>
    <property type="match status" value="1"/>
</dbReference>
<feature type="coiled-coil region" evidence="7">
    <location>
        <begin position="37"/>
        <end position="97"/>
    </location>
</feature>
<evidence type="ECO:0000256" key="7">
    <source>
        <dbReference type="SAM" id="Coils"/>
    </source>
</evidence>
<dbReference type="Gene3D" id="1.10.3210.10">
    <property type="entry name" value="Hypothetical protein af1432"/>
    <property type="match status" value="1"/>
</dbReference>
<evidence type="ECO:0000256" key="6">
    <source>
        <dbReference type="NCBIfam" id="TIGR03319"/>
    </source>
</evidence>
<dbReference type="GO" id="GO:0003723">
    <property type="term" value="F:RNA binding"/>
    <property type="evidence" value="ECO:0007669"/>
    <property type="project" value="UniProtKB-UniRule"/>
</dbReference>
<feature type="domain" description="HD" evidence="8">
    <location>
        <begin position="336"/>
        <end position="429"/>
    </location>
</feature>
<dbReference type="InterPro" id="IPR022711">
    <property type="entry name" value="RNase_Y_N"/>
</dbReference>
<dbReference type="SUPFAM" id="SSF109604">
    <property type="entry name" value="HD-domain/PDEase-like"/>
    <property type="match status" value="1"/>
</dbReference>
<accession>A0A1F5R2T3</accession>
<dbReference type="Gene3D" id="3.30.1370.10">
    <property type="entry name" value="K Homology domain, type 1"/>
    <property type="match status" value="1"/>
</dbReference>
<dbReference type="Pfam" id="PF00013">
    <property type="entry name" value="KH_1"/>
    <property type="match status" value="1"/>
</dbReference>
<dbReference type="GO" id="GO:0004521">
    <property type="term" value="F:RNA endonuclease activity"/>
    <property type="evidence" value="ECO:0007669"/>
    <property type="project" value="UniProtKB-UniRule"/>
</dbReference>
<dbReference type="EC" id="3.1.-.-" evidence="5 6"/>